<keyword evidence="3" id="KW-1185">Reference proteome</keyword>
<dbReference type="EMBL" id="JACHMH010000001">
    <property type="protein sequence ID" value="MBB4680397.1"/>
    <property type="molecule type" value="Genomic_DNA"/>
</dbReference>
<keyword evidence="1" id="KW-0812">Transmembrane</keyword>
<reference evidence="2 3" key="1">
    <citation type="submission" date="2020-08" db="EMBL/GenBank/DDBJ databases">
        <title>Sequencing the genomes of 1000 actinobacteria strains.</title>
        <authorList>
            <person name="Klenk H.-P."/>
        </authorList>
    </citation>
    <scope>NUCLEOTIDE SEQUENCE [LARGE SCALE GENOMIC DNA]</scope>
    <source>
        <strain evidence="2 3">DSM 44230</strain>
    </source>
</reference>
<evidence type="ECO:0008006" key="4">
    <source>
        <dbReference type="Google" id="ProtNLM"/>
    </source>
</evidence>
<proteinExistence type="predicted"/>
<dbReference type="Proteomes" id="UP000533598">
    <property type="component" value="Unassembled WGS sequence"/>
</dbReference>
<gene>
    <name evidence="2" type="ORF">HNR67_006515</name>
</gene>
<keyword evidence="1" id="KW-1133">Transmembrane helix</keyword>
<feature type="transmembrane region" description="Helical" evidence="1">
    <location>
        <begin position="137"/>
        <end position="156"/>
    </location>
</feature>
<dbReference type="RefSeq" id="WP_185006161.1">
    <property type="nucleotide sequence ID" value="NZ_BAAAUI010000005.1"/>
</dbReference>
<evidence type="ECO:0000313" key="3">
    <source>
        <dbReference type="Proteomes" id="UP000533598"/>
    </source>
</evidence>
<dbReference type="InterPro" id="IPR036116">
    <property type="entry name" value="FN3_sf"/>
</dbReference>
<dbReference type="SUPFAM" id="SSF49265">
    <property type="entry name" value="Fibronectin type III"/>
    <property type="match status" value="1"/>
</dbReference>
<name>A0A7W7CFR4_9PSEU</name>
<feature type="transmembrane region" description="Helical" evidence="1">
    <location>
        <begin position="65"/>
        <end position="83"/>
    </location>
</feature>
<protein>
    <recommendedName>
        <fullName evidence="4">Fibronectin type-III domain-containing protein</fullName>
    </recommendedName>
</protein>
<feature type="transmembrane region" description="Helical" evidence="1">
    <location>
        <begin position="89"/>
        <end position="108"/>
    </location>
</feature>
<keyword evidence="1" id="KW-0472">Membrane</keyword>
<comment type="caution">
    <text evidence="2">The sequence shown here is derived from an EMBL/GenBank/DDBJ whole genome shotgun (WGS) entry which is preliminary data.</text>
</comment>
<dbReference type="AlphaFoldDB" id="A0A7W7CFR4"/>
<evidence type="ECO:0000256" key="1">
    <source>
        <dbReference type="SAM" id="Phobius"/>
    </source>
</evidence>
<sequence length="379" mass="40928">MRPGLSEIVGAQFAWWQLGFRLRRTIGRHCGQGRAHPDQHVWTVATRWARQLLAAPWWWRLTKTTLVTGFSVLGLAATAGTLYERLSAAFAVSAAVLVVVPVAVLSAWRHTRLARAVLRLCPPLEVKAPKGMPAVRLVSAGLLVSLAATSLVFVVWQEHTAVHGCANRPVEPEAHRWWVTRGGRDGVGCPLGGVERTAQGELAVRTERGVVLTRAPALGLVTVSADLFDAWQASGGAAGPLGGQIELQSADGASEYVNFSGGHLVRAPGQSPRLVRDRPYLRTLEVGVCVGPDRPCLVRASRIGGTIRLGWHWGNADAYNVSWWSEGGFDVVGTEVAGTEFTVTGIDPGRAYGIGLQACDKQFLRKSRCTQKAEYIVRP</sequence>
<evidence type="ECO:0000313" key="2">
    <source>
        <dbReference type="EMBL" id="MBB4680397.1"/>
    </source>
</evidence>
<accession>A0A7W7CFR4</accession>
<organism evidence="2 3">
    <name type="scientific">Crossiella cryophila</name>
    <dbReference type="NCBI Taxonomy" id="43355"/>
    <lineage>
        <taxon>Bacteria</taxon>
        <taxon>Bacillati</taxon>
        <taxon>Actinomycetota</taxon>
        <taxon>Actinomycetes</taxon>
        <taxon>Pseudonocardiales</taxon>
        <taxon>Pseudonocardiaceae</taxon>
        <taxon>Crossiella</taxon>
    </lineage>
</organism>